<evidence type="ECO:0000256" key="1">
    <source>
        <dbReference type="ARBA" id="ARBA00022500"/>
    </source>
</evidence>
<evidence type="ECO:0000313" key="3">
    <source>
        <dbReference type="EMBL" id="MFK4751958.1"/>
    </source>
</evidence>
<dbReference type="Pfam" id="PF13690">
    <property type="entry name" value="CheX"/>
    <property type="match status" value="1"/>
</dbReference>
<dbReference type="InterPro" id="IPR028976">
    <property type="entry name" value="CheC-like_sf"/>
</dbReference>
<reference evidence="3 4" key="1">
    <citation type="submission" date="2024-03" db="EMBL/GenBank/DDBJ databases">
        <title>High-quality draft genome sequence of Oceanobacter sp. wDCs-4.</title>
        <authorList>
            <person name="Dong C."/>
        </authorList>
    </citation>
    <scope>NUCLEOTIDE SEQUENCE [LARGE SCALE GENOMIC DNA]</scope>
    <source>
        <strain evidence="4">wDCs-4</strain>
    </source>
</reference>
<evidence type="ECO:0000259" key="2">
    <source>
        <dbReference type="Pfam" id="PF13690"/>
    </source>
</evidence>
<accession>A0ABW8NG76</accession>
<proteinExistence type="predicted"/>
<dbReference type="EMBL" id="JBBKTX010000006">
    <property type="protein sequence ID" value="MFK4751958.1"/>
    <property type="molecule type" value="Genomic_DNA"/>
</dbReference>
<sequence length="163" mass="17691">MNVEYINPFVETINNILATMASMTCEYQKPYVKPDDAPLGVVTGLIPMAGDTVRGSLAISFSEGAILMISSLMLGEEISQLDDSCRDLTGELTNMLSGGARKLLWEKGFDFEMAQPQLLFGDDLVAHAVNGPVLVIPFETKAGPFFIEVVFSSRLDRARVIAG</sequence>
<feature type="domain" description="Chemotaxis phosphatase CheX-like" evidence="2">
    <location>
        <begin position="42"/>
        <end position="139"/>
    </location>
</feature>
<dbReference type="CDD" id="cd17906">
    <property type="entry name" value="CheX"/>
    <property type="match status" value="1"/>
</dbReference>
<dbReference type="PANTHER" id="PTHR39452:SF1">
    <property type="entry name" value="CHEY-P PHOSPHATASE CHEX"/>
    <property type="match status" value="1"/>
</dbReference>
<protein>
    <submittedName>
        <fullName evidence="3">Chemotaxis protein CheX</fullName>
    </submittedName>
</protein>
<dbReference type="SUPFAM" id="SSF103039">
    <property type="entry name" value="CheC-like"/>
    <property type="match status" value="1"/>
</dbReference>
<dbReference type="InterPro" id="IPR028051">
    <property type="entry name" value="CheX-like_dom"/>
</dbReference>
<dbReference type="Proteomes" id="UP001620597">
    <property type="component" value="Unassembled WGS sequence"/>
</dbReference>
<keyword evidence="1" id="KW-0145">Chemotaxis</keyword>
<dbReference type="RefSeq" id="WP_416205314.1">
    <property type="nucleotide sequence ID" value="NZ_JBBKTX010000006.1"/>
</dbReference>
<name>A0ABW8NG76_9GAMM</name>
<keyword evidence="4" id="KW-1185">Reference proteome</keyword>
<evidence type="ECO:0000313" key="4">
    <source>
        <dbReference type="Proteomes" id="UP001620597"/>
    </source>
</evidence>
<dbReference type="InterPro" id="IPR038756">
    <property type="entry name" value="CheX-like"/>
</dbReference>
<dbReference type="PANTHER" id="PTHR39452">
    <property type="entry name" value="CHEY-P PHOSPHATASE CHEX"/>
    <property type="match status" value="1"/>
</dbReference>
<organism evidence="3 4">
    <name type="scientific">Oceanobacter antarcticus</name>
    <dbReference type="NCBI Taxonomy" id="3133425"/>
    <lineage>
        <taxon>Bacteria</taxon>
        <taxon>Pseudomonadati</taxon>
        <taxon>Pseudomonadota</taxon>
        <taxon>Gammaproteobacteria</taxon>
        <taxon>Oceanospirillales</taxon>
        <taxon>Oceanospirillaceae</taxon>
        <taxon>Oceanobacter</taxon>
    </lineage>
</organism>
<dbReference type="Gene3D" id="3.40.1550.10">
    <property type="entry name" value="CheC-like"/>
    <property type="match status" value="1"/>
</dbReference>
<comment type="caution">
    <text evidence="3">The sequence shown here is derived from an EMBL/GenBank/DDBJ whole genome shotgun (WGS) entry which is preliminary data.</text>
</comment>
<gene>
    <name evidence="3" type="ORF">WG929_06000</name>
</gene>